<protein>
    <submittedName>
        <fullName evidence="2">Protein of unassigned function</fullName>
    </submittedName>
</protein>
<dbReference type="KEGG" id="mor:MOC_5660"/>
<name>A0A089P3S2_9HYPH</name>
<sequence>MRMAPVNVSTGRPFRSSTAFNSALSATIAAIPFEPVPRPAALRARTGAHGRTARAGEPVGQTGHHAGATTCE</sequence>
<evidence type="ECO:0000313" key="3">
    <source>
        <dbReference type="Proteomes" id="UP000029492"/>
    </source>
</evidence>
<organism evidence="2 3">
    <name type="scientific">Methylobacterium oryzae CBMB20</name>
    <dbReference type="NCBI Taxonomy" id="693986"/>
    <lineage>
        <taxon>Bacteria</taxon>
        <taxon>Pseudomonadati</taxon>
        <taxon>Pseudomonadota</taxon>
        <taxon>Alphaproteobacteria</taxon>
        <taxon>Hyphomicrobiales</taxon>
        <taxon>Methylobacteriaceae</taxon>
        <taxon>Methylobacterium</taxon>
    </lineage>
</organism>
<dbReference type="EMBL" id="CP003811">
    <property type="protein sequence ID" value="AIQ93415.1"/>
    <property type="molecule type" value="Genomic_DNA"/>
</dbReference>
<dbReference type="AlphaFoldDB" id="A0A089P3S2"/>
<feature type="region of interest" description="Disordered" evidence="1">
    <location>
        <begin position="43"/>
        <end position="72"/>
    </location>
</feature>
<dbReference type="Proteomes" id="UP000029492">
    <property type="component" value="Chromosome"/>
</dbReference>
<evidence type="ECO:0000313" key="2">
    <source>
        <dbReference type="EMBL" id="AIQ93415.1"/>
    </source>
</evidence>
<accession>A0A089P3S2</accession>
<dbReference type="HOGENOM" id="CLU_2717768_0_0_5"/>
<evidence type="ECO:0000256" key="1">
    <source>
        <dbReference type="SAM" id="MobiDB-lite"/>
    </source>
</evidence>
<gene>
    <name evidence="2" type="ORF">MOC_5660</name>
</gene>
<dbReference type="STRING" id="693986.MOC_5660"/>
<proteinExistence type="predicted"/>
<keyword evidence="3" id="KW-1185">Reference proteome</keyword>
<reference evidence="2 3" key="1">
    <citation type="journal article" date="2014" name="PLoS ONE">
        <title>Genome Information of Methylobacterium oryzae, a Plant-Probiotic Methylotroph in the Phyllosphere.</title>
        <authorList>
            <person name="Kwak M.J."/>
            <person name="Jeong H."/>
            <person name="Madhaiyan M."/>
            <person name="Lee Y."/>
            <person name="Sa T.M."/>
            <person name="Oh T.K."/>
            <person name="Kim J.F."/>
        </authorList>
    </citation>
    <scope>NUCLEOTIDE SEQUENCE [LARGE SCALE GENOMIC DNA]</scope>
    <source>
        <strain evidence="2 3">CBMB20</strain>
    </source>
</reference>